<dbReference type="Proteomes" id="UP000594464">
    <property type="component" value="Chromosome"/>
</dbReference>
<accession>A0A7T0C3Q2</accession>
<dbReference type="EMBL" id="CP048620">
    <property type="protein sequence ID" value="QPJ65935.1"/>
    <property type="molecule type" value="Genomic_DNA"/>
</dbReference>
<reference evidence="2" key="1">
    <citation type="submission" date="2020-02" db="EMBL/GenBank/DDBJ databases">
        <title>Genomic and physiological characterization of two novel Nitrospinaceae genera.</title>
        <authorList>
            <person name="Mueller A.J."/>
            <person name="Jung M.-Y."/>
            <person name="Strachan C.R."/>
            <person name="Herbold C.W."/>
            <person name="Kirkegaard R.H."/>
            <person name="Daims H."/>
        </authorList>
    </citation>
    <scope>NUCLEOTIDE SEQUENCE [LARGE SCALE GENOMIC DNA]</scope>
</reference>
<dbReference type="KEGG" id="nva:G3M78_11245"/>
<sequence length="178" mass="20230">MEETVSFEVGKTCPIKVEGTGAGLSFSPNGDMLLIGMFSRPTANQIKLWEGKWRSKLVVESEFPSIPIFAVGDESWIIEAPCNPAQQEMESPGFVEALFAKDEHIMAAILVDADTNIIQKISHVELDELFIERLSLSWNPYRHAGDQYNKVFTPQEFADRINSIFKFKNSQELWRTSW</sequence>
<evidence type="ECO:0000313" key="2">
    <source>
        <dbReference type="Proteomes" id="UP000594464"/>
    </source>
</evidence>
<name>A0A7T0C3Q2_9BACT</name>
<evidence type="ECO:0000313" key="1">
    <source>
        <dbReference type="EMBL" id="QPJ65935.1"/>
    </source>
</evidence>
<dbReference type="AlphaFoldDB" id="A0A7T0C3Q2"/>
<gene>
    <name evidence="1" type="ORF">G3M78_11245</name>
</gene>
<protein>
    <submittedName>
        <fullName evidence="1">Uncharacterized protein</fullName>
    </submittedName>
</protein>
<organism evidence="1 2">
    <name type="scientific">Candidatus Nitrohelix vancouverensis</name>
    <dbReference type="NCBI Taxonomy" id="2705534"/>
    <lineage>
        <taxon>Bacteria</taxon>
        <taxon>Pseudomonadati</taxon>
        <taxon>Nitrospinota/Tectimicrobiota group</taxon>
        <taxon>Nitrospinota</taxon>
        <taxon>Nitrospinia</taxon>
        <taxon>Nitrospinales</taxon>
        <taxon>Nitrospinaceae</taxon>
        <taxon>Candidatus Nitrohelix</taxon>
    </lineage>
</organism>
<proteinExistence type="predicted"/>